<keyword evidence="3" id="KW-1185">Reference proteome</keyword>
<evidence type="ECO:0000259" key="1">
    <source>
        <dbReference type="Pfam" id="PF00501"/>
    </source>
</evidence>
<dbReference type="PROSITE" id="PS00455">
    <property type="entry name" value="AMP_BINDING"/>
    <property type="match status" value="1"/>
</dbReference>
<dbReference type="PANTHER" id="PTHR43767:SF1">
    <property type="entry name" value="NONRIBOSOMAL PEPTIDE SYNTHASE PES1 (EUROFUNG)-RELATED"/>
    <property type="match status" value="1"/>
</dbReference>
<evidence type="ECO:0000313" key="2">
    <source>
        <dbReference type="EMBL" id="SDS80555.1"/>
    </source>
</evidence>
<gene>
    <name evidence="2" type="ORF">SAMN05444158_3276</name>
</gene>
<dbReference type="PANTHER" id="PTHR43767">
    <property type="entry name" value="LONG-CHAIN-FATTY-ACID--COA LIGASE"/>
    <property type="match status" value="1"/>
</dbReference>
<accession>A0A1H1V778</accession>
<protein>
    <submittedName>
        <fullName evidence="2">Long-chain acyl-CoA synthetase</fullName>
    </submittedName>
</protein>
<organism evidence="2 3">
    <name type="scientific">Bradyrhizobium canariense</name>
    <dbReference type="NCBI Taxonomy" id="255045"/>
    <lineage>
        <taxon>Bacteria</taxon>
        <taxon>Pseudomonadati</taxon>
        <taxon>Pseudomonadota</taxon>
        <taxon>Alphaproteobacteria</taxon>
        <taxon>Hyphomicrobiales</taxon>
        <taxon>Nitrobacteraceae</taxon>
        <taxon>Bradyrhizobium</taxon>
    </lineage>
</organism>
<dbReference type="Proteomes" id="UP000243904">
    <property type="component" value="Chromosome I"/>
</dbReference>
<name>A0A1H1V778_9BRAD</name>
<dbReference type="SUPFAM" id="SSF56801">
    <property type="entry name" value="Acetyl-CoA synthetase-like"/>
    <property type="match status" value="1"/>
</dbReference>
<reference evidence="3" key="1">
    <citation type="submission" date="2016-10" db="EMBL/GenBank/DDBJ databases">
        <authorList>
            <person name="Varghese N."/>
            <person name="Submissions S."/>
        </authorList>
    </citation>
    <scope>NUCLEOTIDE SEQUENCE [LARGE SCALE GENOMIC DNA]</scope>
    <source>
        <strain evidence="3">GAS369</strain>
    </source>
</reference>
<evidence type="ECO:0000313" key="3">
    <source>
        <dbReference type="Proteomes" id="UP000243904"/>
    </source>
</evidence>
<dbReference type="EMBL" id="LT629750">
    <property type="protein sequence ID" value="SDS80555.1"/>
    <property type="molecule type" value="Genomic_DNA"/>
</dbReference>
<dbReference type="Pfam" id="PF00501">
    <property type="entry name" value="AMP-binding"/>
    <property type="match status" value="1"/>
</dbReference>
<dbReference type="InterPro" id="IPR020845">
    <property type="entry name" value="AMP-binding_CS"/>
</dbReference>
<dbReference type="InterPro" id="IPR050237">
    <property type="entry name" value="ATP-dep_AMP-bd_enzyme"/>
</dbReference>
<proteinExistence type="predicted"/>
<dbReference type="AlphaFoldDB" id="A0A1H1V778"/>
<dbReference type="Gene3D" id="3.40.50.12780">
    <property type="entry name" value="N-terminal domain of ligase-like"/>
    <property type="match status" value="1"/>
</dbReference>
<dbReference type="Pfam" id="PF23562">
    <property type="entry name" value="AMP-binding_C_3"/>
    <property type="match status" value="1"/>
</dbReference>
<dbReference type="InterPro" id="IPR000873">
    <property type="entry name" value="AMP-dep_synth/lig_dom"/>
</dbReference>
<dbReference type="RefSeq" id="WP_244549108.1">
    <property type="nucleotide sequence ID" value="NZ_LT629750.1"/>
</dbReference>
<dbReference type="InterPro" id="IPR042099">
    <property type="entry name" value="ANL_N_sf"/>
</dbReference>
<sequence length="633" mass="67824">MVTNPAPKAAAHTRQVPVLSGVPDSGVANFEAVKRTFAQMVQDRAEVEPEEVAFCQWDGTRAIPTTWAQYALAMREVALGLTALGVARGDRVAIMAPGRGEWVITALGILSAGAIPVGVYPMSSAAEVRQLVGHSEAVVMVVGDEADVAKIAAVARELPALRAMISFDGAPSGLPETVVSKTWADLRGAGRALDATNPALFDELLDGGDIDHTAALFYTSGSTGAPKGVIHTHRTLQYSILGSAVLNPELTKTRRDSVSFLGLSHVSPALSGVFSPIMTRGVVTFCRLDQSSEALRGVRPTGIVWPPRLHEKLLSGALAAVKASPTSFQEAYEDAMQVAREVAAARRRGDAVPAALQARYDRAQEKVFLPLRAKLGVDRVGVAWTASGAMTPEVHALWQMWGVDLRELYGTTETCGWVLAQWDRAFPPPGTVGKAMPDPRFVIKTSSEGELLVKGPLLFRGYWNDPEATAEVMDGEWYRTGDLVEIDASGEVKLIGRAKDIIITSGGKTISPQPLEVCLKASPLVEEAVVVGDGRKYLTVLIWPTEKGSRLDRDVLQEGLRALTEDLNTGLARPLQLKDFRIAPRALSPGAGELTAKGTIRRAAVLTSFSALVDEMYSAAEHNEFAGQARLQE</sequence>
<feature type="domain" description="AMP-dependent synthetase/ligase" evidence="1">
    <location>
        <begin position="42"/>
        <end position="463"/>
    </location>
</feature>